<accession>A0A218X349</accession>
<dbReference type="GO" id="GO:0016747">
    <property type="term" value="F:acyltransferase activity, transferring groups other than amino-acyl groups"/>
    <property type="evidence" value="ECO:0007669"/>
    <property type="project" value="TreeGrafter"/>
</dbReference>
<feature type="chain" id="PRO_5044569077" evidence="2">
    <location>
        <begin position="32"/>
        <end position="478"/>
    </location>
</feature>
<evidence type="ECO:0000313" key="6">
    <source>
        <dbReference type="RefSeq" id="XP_031383720.1"/>
    </source>
</evidence>
<evidence type="ECO:0000313" key="4">
    <source>
        <dbReference type="Proteomes" id="UP000197138"/>
    </source>
</evidence>
<dbReference type="GeneID" id="116197666"/>
<sequence length="478" mass="53557">MASSSSSSAKRNTALSFFPLLLLSLFGSAFAGNIVKTLPGYPGPLPFTLETGYISVGEVEFFYYFVHSQGKPASDPVLLYMNGGPGCTGLNGFIFQTGPLKFNLSDYTGGLPTLLNEPNAWTKTSNIIYLDAPVGAGFSYATTAASYSSDDSLTAQQIHIFVRKWLIEYPSFQSNPFFIASDSYAGIITPMLAQNILQGNEALITPLVRLKGYVLSCPHTDTDVETNSKIPFAHRMTLISDALYKAVKTSCNDYYVESTSANCTEDLAAVNECIELINRQNILEPYCAFLSPESHEAFKSAASAKHRRALQEFTKDYLVSFPRPRDLWCRNFNYLLIDIWLTYPSVQAALHVRPGTIVGEVFRCNVTLDYTVNVNTVVEYHKNLMARGMQVLVFSGDHDMVIPHLAVETWIKRLNLTTDFSWRPWFVDGQVAGYTVKYTNEGARLTYATLKGSGHSPPEYKRKECYMMYDRWIHYYPL</sequence>
<dbReference type="AlphaFoldDB" id="A0A218X349"/>
<keyword evidence="2" id="KW-0732">Signal</keyword>
<evidence type="ECO:0000313" key="3">
    <source>
        <dbReference type="EMBL" id="OWM79146.1"/>
    </source>
</evidence>
<keyword evidence="5" id="KW-1185">Reference proteome</keyword>
<reference evidence="4" key="1">
    <citation type="journal article" date="2017" name="Plant J.">
        <title>The pomegranate (Punica granatum L.) genome and the genomics of punicalagin biosynthesis.</title>
        <authorList>
            <person name="Qin G."/>
            <person name="Xu C."/>
            <person name="Ming R."/>
            <person name="Tang H."/>
            <person name="Guyot R."/>
            <person name="Kramer E.M."/>
            <person name="Hu Y."/>
            <person name="Yi X."/>
            <person name="Qi Y."/>
            <person name="Xu X."/>
            <person name="Gao Z."/>
            <person name="Pan H."/>
            <person name="Jian J."/>
            <person name="Tian Y."/>
            <person name="Yue Z."/>
            <person name="Xu Y."/>
        </authorList>
    </citation>
    <scope>NUCLEOTIDE SEQUENCE [LARGE SCALE GENOMIC DNA]</scope>
    <source>
        <strain evidence="4">cv. Dabenzi</strain>
    </source>
</reference>
<dbReference type="Proteomes" id="UP000197138">
    <property type="component" value="Unassembled WGS sequence"/>
</dbReference>
<dbReference type="RefSeq" id="XP_031383720.1">
    <property type="nucleotide sequence ID" value="XM_031527860.1"/>
</dbReference>
<dbReference type="GO" id="GO:0006508">
    <property type="term" value="P:proteolysis"/>
    <property type="evidence" value="ECO:0007669"/>
    <property type="project" value="InterPro"/>
</dbReference>
<dbReference type="SUPFAM" id="SSF53474">
    <property type="entry name" value="alpha/beta-Hydrolases"/>
    <property type="match status" value="1"/>
</dbReference>
<dbReference type="GO" id="GO:0019748">
    <property type="term" value="P:secondary metabolic process"/>
    <property type="evidence" value="ECO:0007669"/>
    <property type="project" value="TreeGrafter"/>
</dbReference>
<name>A0A218X349_PUNGR</name>
<dbReference type="Pfam" id="PF00450">
    <property type="entry name" value="Peptidase_S10"/>
    <property type="match status" value="1"/>
</dbReference>
<feature type="signal peptide" evidence="2">
    <location>
        <begin position="1"/>
        <end position="31"/>
    </location>
</feature>
<dbReference type="InterPro" id="IPR029058">
    <property type="entry name" value="AB_hydrolase_fold"/>
</dbReference>
<reference evidence="6" key="4">
    <citation type="submission" date="2025-04" db="UniProtKB">
        <authorList>
            <consortium name="RefSeq"/>
        </authorList>
    </citation>
    <scope>IDENTIFICATION</scope>
    <source>
        <tissue evidence="6">Leaf</tissue>
    </source>
</reference>
<dbReference type="Gene3D" id="3.40.50.12670">
    <property type="match status" value="1"/>
</dbReference>
<dbReference type="EMBL" id="MTKT01002492">
    <property type="protein sequence ID" value="OWM79146.1"/>
    <property type="molecule type" value="Genomic_DNA"/>
</dbReference>
<proteinExistence type="inferred from homology"/>
<organism evidence="3 4">
    <name type="scientific">Punica granatum</name>
    <name type="common">Pomegranate</name>
    <dbReference type="NCBI Taxonomy" id="22663"/>
    <lineage>
        <taxon>Eukaryota</taxon>
        <taxon>Viridiplantae</taxon>
        <taxon>Streptophyta</taxon>
        <taxon>Embryophyta</taxon>
        <taxon>Tracheophyta</taxon>
        <taxon>Spermatophyta</taxon>
        <taxon>Magnoliopsida</taxon>
        <taxon>eudicotyledons</taxon>
        <taxon>Gunneridae</taxon>
        <taxon>Pentapetalae</taxon>
        <taxon>rosids</taxon>
        <taxon>malvids</taxon>
        <taxon>Myrtales</taxon>
        <taxon>Lythraceae</taxon>
        <taxon>Punica</taxon>
    </lineage>
</organism>
<dbReference type="PANTHER" id="PTHR11802">
    <property type="entry name" value="SERINE PROTEASE FAMILY S10 SERINE CARBOXYPEPTIDASE"/>
    <property type="match status" value="1"/>
</dbReference>
<protein>
    <submittedName>
        <fullName evidence="6">Serine carboxypeptidase-like 7</fullName>
    </submittedName>
</protein>
<dbReference type="FunFam" id="3.40.50.1820:FF:000072">
    <property type="entry name" value="Serine carboxypeptidase-like 19"/>
    <property type="match status" value="1"/>
</dbReference>
<evidence type="ECO:0000313" key="5">
    <source>
        <dbReference type="Proteomes" id="UP000515151"/>
    </source>
</evidence>
<dbReference type="PANTHER" id="PTHR11802:SF335">
    <property type="entry name" value="SERINE CARBOXYPEPTIDASE-LIKE 18"/>
    <property type="match status" value="1"/>
</dbReference>
<evidence type="ECO:0000256" key="2">
    <source>
        <dbReference type="SAM" id="SignalP"/>
    </source>
</evidence>
<dbReference type="FunFam" id="3.40.50.12670:FF:000002">
    <property type="entry name" value="Carboxypeptidase"/>
    <property type="match status" value="1"/>
</dbReference>
<dbReference type="InterPro" id="IPR001563">
    <property type="entry name" value="Peptidase_S10"/>
</dbReference>
<comment type="similarity">
    <text evidence="1">Belongs to the peptidase S10 family.</text>
</comment>
<reference evidence="5" key="3">
    <citation type="journal article" date="2020" name="Plant Biotechnol. J.">
        <title>The pomegranate (Punica granatum L.) draft genome dissects genetic divergence between soft- and hard-seeded cultivars.</title>
        <authorList>
            <person name="Luo X."/>
            <person name="Li H."/>
            <person name="Wu Z."/>
            <person name="Yao W."/>
            <person name="Zhao P."/>
            <person name="Cao D."/>
            <person name="Yu H."/>
            <person name="Li K."/>
            <person name="Poudel K."/>
            <person name="Zhao D."/>
            <person name="Zhang F."/>
            <person name="Xia X."/>
            <person name="Chen L."/>
            <person name="Wang Q."/>
            <person name="Jing D."/>
            <person name="Cao S."/>
        </authorList>
    </citation>
    <scope>NUCLEOTIDE SEQUENCE [LARGE SCALE GENOMIC DNA]</scope>
</reference>
<dbReference type="PRINTS" id="PR00724">
    <property type="entry name" value="CRBOXYPTASEC"/>
</dbReference>
<gene>
    <name evidence="6" type="primary">LOC116197666</name>
    <name evidence="3" type="ORF">CDL15_Pgr003317</name>
</gene>
<reference evidence="3" key="2">
    <citation type="submission" date="2017-06" db="EMBL/GenBank/DDBJ databases">
        <title>The pomegranate genome and the genomics of punicalagin biosynthesis.</title>
        <authorList>
            <person name="Xu C."/>
        </authorList>
    </citation>
    <scope>NUCLEOTIDE SEQUENCE [LARGE SCALE GENOMIC DNA]</scope>
    <source>
        <tissue evidence="3">Fresh leaf</tissue>
    </source>
</reference>
<evidence type="ECO:0000256" key="1">
    <source>
        <dbReference type="ARBA" id="ARBA00009431"/>
    </source>
</evidence>
<dbReference type="Gene3D" id="3.40.50.1820">
    <property type="entry name" value="alpha/beta hydrolase"/>
    <property type="match status" value="1"/>
</dbReference>
<dbReference type="GO" id="GO:0004185">
    <property type="term" value="F:serine-type carboxypeptidase activity"/>
    <property type="evidence" value="ECO:0007669"/>
    <property type="project" value="InterPro"/>
</dbReference>
<dbReference type="Proteomes" id="UP000515151">
    <property type="component" value="Chromosome 2"/>
</dbReference>
<dbReference type="OrthoDB" id="1464862at2759"/>